<feature type="transmembrane region" description="Helical" evidence="3">
    <location>
        <begin position="275"/>
        <end position="294"/>
    </location>
</feature>
<feature type="transmembrane region" description="Helical" evidence="3">
    <location>
        <begin position="153"/>
        <end position="175"/>
    </location>
</feature>
<feature type="transmembrane region" description="Helical" evidence="3">
    <location>
        <begin position="241"/>
        <end position="263"/>
    </location>
</feature>
<evidence type="ECO:0000256" key="3">
    <source>
        <dbReference type="SAM" id="Phobius"/>
    </source>
</evidence>
<dbReference type="GO" id="GO:0020037">
    <property type="term" value="F:heme binding"/>
    <property type="evidence" value="ECO:0007669"/>
    <property type="project" value="InterPro"/>
</dbReference>
<dbReference type="InterPro" id="IPR002541">
    <property type="entry name" value="Cyt_c_assembly"/>
</dbReference>
<feature type="transmembrane region" description="Helical" evidence="3">
    <location>
        <begin position="114"/>
        <end position="141"/>
    </location>
</feature>
<comment type="similarity">
    <text evidence="1">Belongs to the CcmF/CycK/Ccl1/NrfE/CcsA family.</text>
</comment>
<feature type="transmembrane region" description="Helical" evidence="3">
    <location>
        <begin position="421"/>
        <end position="443"/>
    </location>
</feature>
<feature type="transmembrane region" description="Helical" evidence="3">
    <location>
        <begin position="42"/>
        <end position="65"/>
    </location>
</feature>
<gene>
    <name evidence="5" type="ORF">LCGC14_0787480</name>
</gene>
<keyword evidence="3" id="KW-0812">Transmembrane</keyword>
<feature type="transmembrane region" description="Helical" evidence="3">
    <location>
        <begin position="12"/>
        <end position="30"/>
    </location>
</feature>
<evidence type="ECO:0000259" key="4">
    <source>
        <dbReference type="Pfam" id="PF01578"/>
    </source>
</evidence>
<evidence type="ECO:0000256" key="1">
    <source>
        <dbReference type="ARBA" id="ARBA00009186"/>
    </source>
</evidence>
<dbReference type="GO" id="GO:0015232">
    <property type="term" value="F:heme transmembrane transporter activity"/>
    <property type="evidence" value="ECO:0007669"/>
    <property type="project" value="InterPro"/>
</dbReference>
<feature type="transmembrane region" description="Helical" evidence="3">
    <location>
        <begin position="195"/>
        <end position="220"/>
    </location>
</feature>
<dbReference type="PRINTS" id="PR01410">
    <property type="entry name" value="CCBIOGENESIS"/>
</dbReference>
<keyword evidence="2" id="KW-0201">Cytochrome c-type biogenesis</keyword>
<organism evidence="5">
    <name type="scientific">marine sediment metagenome</name>
    <dbReference type="NCBI Taxonomy" id="412755"/>
    <lineage>
        <taxon>unclassified sequences</taxon>
        <taxon>metagenomes</taxon>
        <taxon>ecological metagenomes</taxon>
    </lineage>
</organism>
<dbReference type="GO" id="GO:0017004">
    <property type="term" value="P:cytochrome complex assembly"/>
    <property type="evidence" value="ECO:0007669"/>
    <property type="project" value="UniProtKB-KW"/>
</dbReference>
<name>A0A0F9QDG2_9ZZZZ</name>
<accession>A0A0F9QDG2</accession>
<keyword evidence="3" id="KW-0472">Membrane</keyword>
<dbReference type="Pfam" id="PF01578">
    <property type="entry name" value="Cytochrom_C_asm"/>
    <property type="match status" value="1"/>
</dbReference>
<dbReference type="PANTHER" id="PTHR43653:SF1">
    <property type="entry name" value="CYTOCHROME C-TYPE BIOGENESIS PROTEIN CCMF"/>
    <property type="match status" value="1"/>
</dbReference>
<feature type="transmembrane region" description="Helical" evidence="3">
    <location>
        <begin position="306"/>
        <end position="325"/>
    </location>
</feature>
<feature type="transmembrane region" description="Helical" evidence="3">
    <location>
        <begin position="345"/>
        <end position="366"/>
    </location>
</feature>
<feature type="transmembrane region" description="Helical" evidence="3">
    <location>
        <begin position="450"/>
        <end position="469"/>
    </location>
</feature>
<proteinExistence type="inferred from homology"/>
<dbReference type="EMBL" id="LAZR01002066">
    <property type="protein sequence ID" value="KKN35067.1"/>
    <property type="molecule type" value="Genomic_DNA"/>
</dbReference>
<dbReference type="AlphaFoldDB" id="A0A0F9QDG2"/>
<keyword evidence="3" id="KW-1133">Transmembrane helix</keyword>
<feature type="transmembrane region" description="Helical" evidence="3">
    <location>
        <begin position="508"/>
        <end position="528"/>
    </location>
</feature>
<dbReference type="InterPro" id="IPR003567">
    <property type="entry name" value="Cyt_c_biogenesis"/>
</dbReference>
<dbReference type="GO" id="GO:0016020">
    <property type="term" value="C:membrane"/>
    <property type="evidence" value="ECO:0007669"/>
    <property type="project" value="InterPro"/>
</dbReference>
<feature type="transmembrane region" description="Helical" evidence="3">
    <location>
        <begin position="475"/>
        <end position="496"/>
    </location>
</feature>
<sequence>MKINQLSIKKIIAFNIALLICLTLIIPLFLDLIEFNIRIKIIAFLGNYIIFVLIAIMICDVILLVVKKQNWYFFSVLNMSLSFILFILMLYSFLSEIYEIVYVMDYSNTALPVTYKIVAIWAGEDGSIMTWMIFNSIMINLFRIKNQNREDLVFIRAIILSLIVSTVFMFILLFLNPFGIQTPPAVPNGRGLNPLLISPFMIWHPLFTFIAYAIFLIPFTKTLAEITSKNSKLLNSYQEDFYSFSLKFGWLVLSLSIGLGAYWAKIALSPWNRYWGWDPVETVSLLPWLFATAYFHTMSFQKKNKLLVKINVCAIFLSIVFSTLITRGGGLNSLHAFTGGAELIVWAVLVGIILVASTLYVIYIILDYLLEDYKKTKLFFDFLSYIFLFGMAFICIFGLFIPPFTFILYGGNNTIWIGIDYYRVTMLFLAVGLAISLIFCSLWETYKIKSIAIAIVIAVIIQSIFSAILQLGFGIWLNPVIIIYFIALFSSILKLGQNLSIKKGFKHFFRINSKTMVHIGISFILIGTSTDPNAGLILDFLYITGFTFLMVGIIPSILIVFFPKSKKKSEKQFIEEGLKRL</sequence>
<comment type="caution">
    <text evidence="5">The sequence shown here is derived from an EMBL/GenBank/DDBJ whole genome shotgun (WGS) entry which is preliminary data.</text>
</comment>
<feature type="domain" description="Cytochrome c assembly protein" evidence="4">
    <location>
        <begin position="126"/>
        <end position="325"/>
    </location>
</feature>
<evidence type="ECO:0000313" key="5">
    <source>
        <dbReference type="EMBL" id="KKN35067.1"/>
    </source>
</evidence>
<reference evidence="5" key="1">
    <citation type="journal article" date="2015" name="Nature">
        <title>Complex archaea that bridge the gap between prokaryotes and eukaryotes.</title>
        <authorList>
            <person name="Spang A."/>
            <person name="Saw J.H."/>
            <person name="Jorgensen S.L."/>
            <person name="Zaremba-Niedzwiedzka K."/>
            <person name="Martijn J."/>
            <person name="Lind A.E."/>
            <person name="van Eijk R."/>
            <person name="Schleper C."/>
            <person name="Guy L."/>
            <person name="Ettema T.J."/>
        </authorList>
    </citation>
    <scope>NUCLEOTIDE SEQUENCE</scope>
</reference>
<dbReference type="PANTHER" id="PTHR43653">
    <property type="entry name" value="CYTOCHROME C ASSEMBLY PROTEIN-RELATED"/>
    <property type="match status" value="1"/>
</dbReference>
<feature type="transmembrane region" description="Helical" evidence="3">
    <location>
        <begin position="72"/>
        <end position="94"/>
    </location>
</feature>
<protein>
    <recommendedName>
        <fullName evidence="4">Cytochrome c assembly protein domain-containing protein</fullName>
    </recommendedName>
</protein>
<evidence type="ECO:0000256" key="2">
    <source>
        <dbReference type="ARBA" id="ARBA00022748"/>
    </source>
</evidence>
<feature type="transmembrane region" description="Helical" evidence="3">
    <location>
        <begin position="378"/>
        <end position="401"/>
    </location>
</feature>
<feature type="transmembrane region" description="Helical" evidence="3">
    <location>
        <begin position="540"/>
        <end position="562"/>
    </location>
</feature>